<evidence type="ECO:0000313" key="2">
    <source>
        <dbReference type="EMBL" id="EQD37110.1"/>
    </source>
</evidence>
<dbReference type="InterPro" id="IPR001789">
    <property type="entry name" value="Sig_transdc_resp-reg_receiver"/>
</dbReference>
<dbReference type="PROSITE" id="PS50110">
    <property type="entry name" value="RESPONSE_REGULATORY"/>
    <property type="match status" value="1"/>
</dbReference>
<dbReference type="PANTHER" id="PTHR43395">
    <property type="entry name" value="SENSOR HISTIDINE KINASE CHEA"/>
    <property type="match status" value="1"/>
</dbReference>
<gene>
    <name evidence="2" type="ORF">B2A_11868</name>
</gene>
<protein>
    <submittedName>
        <fullName evidence="2">Signal transduction response regulator, receiver region domain protein</fullName>
    </submittedName>
</protein>
<dbReference type="PANTHER" id="PTHR43395:SF8">
    <property type="entry name" value="HISTIDINE KINASE"/>
    <property type="match status" value="1"/>
</dbReference>
<reference evidence="2" key="1">
    <citation type="submission" date="2013-08" db="EMBL/GenBank/DDBJ databases">
        <authorList>
            <person name="Mendez C."/>
            <person name="Richter M."/>
            <person name="Ferrer M."/>
            <person name="Sanchez J."/>
        </authorList>
    </citation>
    <scope>NUCLEOTIDE SEQUENCE</scope>
</reference>
<name>T1A5K7_9ZZZZ</name>
<dbReference type="GO" id="GO:0000160">
    <property type="term" value="P:phosphorelay signal transduction system"/>
    <property type="evidence" value="ECO:0007669"/>
    <property type="project" value="InterPro"/>
</dbReference>
<dbReference type="AlphaFoldDB" id="T1A5K7"/>
<comment type="caution">
    <text evidence="2">The sequence shown here is derived from an EMBL/GenBank/DDBJ whole genome shotgun (WGS) entry which is preliminary data.</text>
</comment>
<dbReference type="Pfam" id="PF00072">
    <property type="entry name" value="Response_reg"/>
    <property type="match status" value="1"/>
</dbReference>
<dbReference type="InterPro" id="IPR011006">
    <property type="entry name" value="CheY-like_superfamily"/>
</dbReference>
<proteinExistence type="predicted"/>
<dbReference type="EMBL" id="AUZZ01008572">
    <property type="protein sequence ID" value="EQD37110.1"/>
    <property type="molecule type" value="Genomic_DNA"/>
</dbReference>
<feature type="domain" description="Response regulatory" evidence="1">
    <location>
        <begin position="38"/>
        <end position="154"/>
    </location>
</feature>
<dbReference type="SMART" id="SM00448">
    <property type="entry name" value="REC"/>
    <property type="match status" value="1"/>
</dbReference>
<organism evidence="2">
    <name type="scientific">mine drainage metagenome</name>
    <dbReference type="NCBI Taxonomy" id="410659"/>
    <lineage>
        <taxon>unclassified sequences</taxon>
        <taxon>metagenomes</taxon>
        <taxon>ecological metagenomes</taxon>
    </lineage>
</organism>
<dbReference type="SUPFAM" id="SSF52172">
    <property type="entry name" value="CheY-like"/>
    <property type="match status" value="1"/>
</dbReference>
<dbReference type="Gene3D" id="3.40.50.2300">
    <property type="match status" value="1"/>
</dbReference>
<dbReference type="CDD" id="cd17546">
    <property type="entry name" value="REC_hyHK_CKI1_RcsC-like"/>
    <property type="match status" value="1"/>
</dbReference>
<sequence>MGDGRIVIILDIGALVRAEWRGRGSAPLVCESSDRRTFALVVDDSITVRRVTQRLLERNGMRVLTARDGMDAVTLLQDHVPDIILLDIEMPRMDGYEVAAHVRNDPRLRDVPIIMITSRVGDKHRARAIEFGVDDYLGKPYQETELLEAIAPLVERARGARAREFGGGSAAAQAE</sequence>
<dbReference type="InterPro" id="IPR051315">
    <property type="entry name" value="Bact_Chemotaxis_CheA"/>
</dbReference>
<reference evidence="2" key="2">
    <citation type="journal article" date="2014" name="ISME J.">
        <title>Microbial stratification in low pH oxic and suboxic macroscopic growths along an acid mine drainage.</title>
        <authorList>
            <person name="Mendez-Garcia C."/>
            <person name="Mesa V."/>
            <person name="Sprenger R.R."/>
            <person name="Richter M."/>
            <person name="Diez M.S."/>
            <person name="Solano J."/>
            <person name="Bargiela R."/>
            <person name="Golyshina O.V."/>
            <person name="Manteca A."/>
            <person name="Ramos J.L."/>
            <person name="Gallego J.R."/>
            <person name="Llorente I."/>
            <person name="Martins Dos Santos V.A."/>
            <person name="Jensen O.N."/>
            <person name="Pelaez A.I."/>
            <person name="Sanchez J."/>
            <person name="Ferrer M."/>
        </authorList>
    </citation>
    <scope>NUCLEOTIDE SEQUENCE</scope>
</reference>
<accession>T1A5K7</accession>
<evidence type="ECO:0000259" key="1">
    <source>
        <dbReference type="PROSITE" id="PS50110"/>
    </source>
</evidence>